<sequence length="214" mass="22413">MPECDYCADSFSDEDAYLRHLAEEHEGELTRIDQRRVASMRGGSDSGPSNATIGLAGLSVVMLLAVGLTGYLIVGGSGEGPTDQGAVHEHGTMEITIDGQRLDLTSAEFAGADGAFHFHGNEQQEYGAAVWHKHARGVTLQYALGTLGVEVNDDGTELTYDGTTYSEDNPNTSIDIEVDGEAVEPGTHEVAGVADESAAANGEGQDIVVNVTTG</sequence>
<accession>A0A6B0T1J1</accession>
<dbReference type="OrthoDB" id="2572at2157"/>
<evidence type="ECO:0000259" key="2">
    <source>
        <dbReference type="PROSITE" id="PS50157"/>
    </source>
</evidence>
<proteinExistence type="predicted"/>
<comment type="caution">
    <text evidence="3">The sequence shown here is derived from an EMBL/GenBank/DDBJ whole genome shotgun (WGS) entry which is preliminary data.</text>
</comment>
<evidence type="ECO:0000256" key="1">
    <source>
        <dbReference type="SAM" id="Phobius"/>
    </source>
</evidence>
<keyword evidence="1" id="KW-0472">Membrane</keyword>
<keyword evidence="1" id="KW-0812">Transmembrane</keyword>
<dbReference type="RefSeq" id="WP_159762259.1">
    <property type="nucleotide sequence ID" value="NZ_WUUT01000001.1"/>
</dbReference>
<reference evidence="3 4" key="1">
    <citation type="submission" date="2019-12" db="EMBL/GenBank/DDBJ databases">
        <title>Isolation and characterization of three novel carbon monoxide-oxidizing members of Halobacteria from salione crusts and soils.</title>
        <authorList>
            <person name="Myers M.R."/>
            <person name="King G.M."/>
        </authorList>
    </citation>
    <scope>NUCLEOTIDE SEQUENCE [LARGE SCALE GENOMIC DNA]</scope>
    <source>
        <strain evidence="3 4">WSH3</strain>
    </source>
</reference>
<evidence type="ECO:0000313" key="4">
    <source>
        <dbReference type="Proteomes" id="UP000466535"/>
    </source>
</evidence>
<evidence type="ECO:0000313" key="3">
    <source>
        <dbReference type="EMBL" id="MXR50096.1"/>
    </source>
</evidence>
<dbReference type="InterPro" id="IPR013087">
    <property type="entry name" value="Znf_C2H2_type"/>
</dbReference>
<feature type="transmembrane region" description="Helical" evidence="1">
    <location>
        <begin position="53"/>
        <end position="74"/>
    </location>
</feature>
<dbReference type="PROSITE" id="PS00028">
    <property type="entry name" value="ZINC_FINGER_C2H2_1"/>
    <property type="match status" value="1"/>
</dbReference>
<dbReference type="EMBL" id="WUUT01000001">
    <property type="protein sequence ID" value="MXR50096.1"/>
    <property type="molecule type" value="Genomic_DNA"/>
</dbReference>
<gene>
    <name evidence="3" type="ORF">GRX03_00535</name>
</gene>
<feature type="domain" description="C2H2-type" evidence="2">
    <location>
        <begin position="2"/>
        <end position="30"/>
    </location>
</feature>
<dbReference type="Proteomes" id="UP000466535">
    <property type="component" value="Unassembled WGS sequence"/>
</dbReference>
<keyword evidence="4" id="KW-1185">Reference proteome</keyword>
<protein>
    <recommendedName>
        <fullName evidence="2">C2H2-type domain-containing protein</fullName>
    </recommendedName>
</protein>
<organism evidence="3 4">
    <name type="scientific">Halovenus carboxidivorans</name>
    <dbReference type="NCBI Taxonomy" id="2692199"/>
    <lineage>
        <taxon>Archaea</taxon>
        <taxon>Methanobacteriati</taxon>
        <taxon>Methanobacteriota</taxon>
        <taxon>Stenosarchaea group</taxon>
        <taxon>Halobacteria</taxon>
        <taxon>Halobacteriales</taxon>
        <taxon>Haloarculaceae</taxon>
        <taxon>Halovenus</taxon>
    </lineage>
</organism>
<dbReference type="AlphaFoldDB" id="A0A6B0T1J1"/>
<name>A0A6B0T1J1_9EURY</name>
<dbReference type="PROSITE" id="PS50157">
    <property type="entry name" value="ZINC_FINGER_C2H2_2"/>
    <property type="match status" value="1"/>
</dbReference>
<keyword evidence="1" id="KW-1133">Transmembrane helix</keyword>